<keyword evidence="4" id="KW-1185">Reference proteome</keyword>
<keyword evidence="3" id="KW-0238">DNA-binding</keyword>
<dbReference type="Pfam" id="PF01722">
    <property type="entry name" value="BolA"/>
    <property type="match status" value="1"/>
</dbReference>
<dbReference type="KEGG" id="aht:ANTHELSMS3_03725"/>
<feature type="compositionally biased region" description="Basic and acidic residues" evidence="2">
    <location>
        <begin position="22"/>
        <end position="42"/>
    </location>
</feature>
<sequence length="85" mass="9111">MSRADEIQSKLEAAFEASQIEVRNDSGRHAGHSGDDGSGESHFHVVLRAPEFAGQSRIARHRAVHSALGPELVSAIHALSLDLDT</sequence>
<dbReference type="GO" id="GO:0016226">
    <property type="term" value="P:iron-sulfur cluster assembly"/>
    <property type="evidence" value="ECO:0007669"/>
    <property type="project" value="TreeGrafter"/>
</dbReference>
<dbReference type="Gene3D" id="3.30.300.90">
    <property type="entry name" value="BolA-like"/>
    <property type="match status" value="1"/>
</dbReference>
<dbReference type="SUPFAM" id="SSF82657">
    <property type="entry name" value="BolA-like"/>
    <property type="match status" value="1"/>
</dbReference>
<dbReference type="PANTHER" id="PTHR46230:SF6">
    <property type="entry name" value="PROTEIN BOLA1, CHLOROPLASTIC"/>
    <property type="match status" value="1"/>
</dbReference>
<comment type="similarity">
    <text evidence="1">Belongs to the BolA/IbaG family.</text>
</comment>
<dbReference type="GO" id="GO:0003677">
    <property type="term" value="F:DNA binding"/>
    <property type="evidence" value="ECO:0007669"/>
    <property type="project" value="UniProtKB-KW"/>
</dbReference>
<dbReference type="Proteomes" id="UP000203589">
    <property type="component" value="Chromosome"/>
</dbReference>
<gene>
    <name evidence="3" type="primary">bolA</name>
    <name evidence="3" type="ORF">ANTHELSMS3_03725</name>
</gene>
<proteinExistence type="inferred from homology"/>
<organism evidence="3 4">
    <name type="scientific">Antarctobacter heliothermus</name>
    <dbReference type="NCBI Taxonomy" id="74033"/>
    <lineage>
        <taxon>Bacteria</taxon>
        <taxon>Pseudomonadati</taxon>
        <taxon>Pseudomonadota</taxon>
        <taxon>Alphaproteobacteria</taxon>
        <taxon>Rhodobacterales</taxon>
        <taxon>Roseobacteraceae</taxon>
        <taxon>Antarctobacter</taxon>
    </lineage>
</organism>
<evidence type="ECO:0000256" key="2">
    <source>
        <dbReference type="SAM" id="MobiDB-lite"/>
    </source>
</evidence>
<reference evidence="3 4" key="1">
    <citation type="submission" date="2017-07" db="EMBL/GenBank/DDBJ databases">
        <title>Genome Sequence of Antarctobacter heliothermus Strain SMS3 Isolated from a culture of the Diatom Skeletonema marinoi.</title>
        <authorList>
            <person name="Topel M."/>
            <person name="Pinder M.I.M."/>
            <person name="Johansson O.N."/>
            <person name="Kourtchenko O."/>
            <person name="Godhe A."/>
            <person name="Clarke A.K."/>
        </authorList>
    </citation>
    <scope>NUCLEOTIDE SEQUENCE [LARGE SCALE GENOMIC DNA]</scope>
    <source>
        <strain evidence="3 4">SMS3</strain>
    </source>
</reference>
<evidence type="ECO:0000313" key="3">
    <source>
        <dbReference type="EMBL" id="ASP22347.1"/>
    </source>
</evidence>
<dbReference type="EMBL" id="CP022540">
    <property type="protein sequence ID" value="ASP22347.1"/>
    <property type="molecule type" value="Genomic_DNA"/>
</dbReference>
<dbReference type="InterPro" id="IPR036065">
    <property type="entry name" value="BolA-like_sf"/>
</dbReference>
<dbReference type="AlphaFoldDB" id="A0A222E824"/>
<dbReference type="RefSeq" id="WP_094036145.1">
    <property type="nucleotide sequence ID" value="NZ_CP022540.1"/>
</dbReference>
<evidence type="ECO:0000313" key="4">
    <source>
        <dbReference type="Proteomes" id="UP000203589"/>
    </source>
</evidence>
<protein>
    <submittedName>
        <fullName evidence="3">DNA-binding transcriptional regulator BolA</fullName>
    </submittedName>
</protein>
<name>A0A222E824_9RHOB</name>
<feature type="region of interest" description="Disordered" evidence="2">
    <location>
        <begin position="20"/>
        <end position="42"/>
    </location>
</feature>
<dbReference type="PANTHER" id="PTHR46230">
    <property type="match status" value="1"/>
</dbReference>
<dbReference type="OrthoDB" id="9811118at2"/>
<dbReference type="InterPro" id="IPR002634">
    <property type="entry name" value="BolA"/>
</dbReference>
<evidence type="ECO:0000256" key="1">
    <source>
        <dbReference type="RuleBase" id="RU003860"/>
    </source>
</evidence>
<dbReference type="PIRSF" id="PIRSF003113">
    <property type="entry name" value="BolA"/>
    <property type="match status" value="1"/>
</dbReference>
<accession>A0A222E824</accession>